<reference evidence="1" key="1">
    <citation type="journal article" date="2023" name="Front. Mar. Sci.">
        <title>A new Merluccius polli reference genome to investigate the effects of global change in West African waters.</title>
        <authorList>
            <person name="Mateo J.L."/>
            <person name="Blanco-Fernandez C."/>
            <person name="Garcia-Vazquez E."/>
            <person name="Machado-Schiaffino G."/>
        </authorList>
    </citation>
    <scope>NUCLEOTIDE SEQUENCE</scope>
    <source>
        <strain evidence="1">C29</strain>
        <tissue evidence="1">Fin</tissue>
    </source>
</reference>
<evidence type="ECO:0000313" key="2">
    <source>
        <dbReference type="Proteomes" id="UP001174136"/>
    </source>
</evidence>
<protein>
    <submittedName>
        <fullName evidence="1">Uncharacterized protein</fullName>
    </submittedName>
</protein>
<dbReference type="Proteomes" id="UP001174136">
    <property type="component" value="Unassembled WGS sequence"/>
</dbReference>
<proteinExistence type="predicted"/>
<organism evidence="1 2">
    <name type="scientific">Merluccius polli</name>
    <name type="common">Benguela hake</name>
    <name type="synonym">Merluccius cadenati</name>
    <dbReference type="NCBI Taxonomy" id="89951"/>
    <lineage>
        <taxon>Eukaryota</taxon>
        <taxon>Metazoa</taxon>
        <taxon>Chordata</taxon>
        <taxon>Craniata</taxon>
        <taxon>Vertebrata</taxon>
        <taxon>Euteleostomi</taxon>
        <taxon>Actinopterygii</taxon>
        <taxon>Neopterygii</taxon>
        <taxon>Teleostei</taxon>
        <taxon>Neoteleostei</taxon>
        <taxon>Acanthomorphata</taxon>
        <taxon>Zeiogadaria</taxon>
        <taxon>Gadariae</taxon>
        <taxon>Gadiformes</taxon>
        <taxon>Gadoidei</taxon>
        <taxon>Merlucciidae</taxon>
        <taxon>Merluccius</taxon>
    </lineage>
</organism>
<comment type="caution">
    <text evidence="1">The sequence shown here is derived from an EMBL/GenBank/DDBJ whole genome shotgun (WGS) entry which is preliminary data.</text>
</comment>
<accession>A0AA47MY14</accession>
<evidence type="ECO:0000313" key="1">
    <source>
        <dbReference type="EMBL" id="KAK0148778.1"/>
    </source>
</evidence>
<gene>
    <name evidence="1" type="ORF">N1851_010861</name>
</gene>
<name>A0AA47MY14_MERPO</name>
<dbReference type="EMBL" id="JAOPHQ010001997">
    <property type="protein sequence ID" value="KAK0148778.1"/>
    <property type="molecule type" value="Genomic_DNA"/>
</dbReference>
<sequence>MNRSGPSDDFEICNPLRTSRKKHKVTVYWVFADIPSVLRSTLSSIYLSVLCNRGTFLYETLLCKADDIKTFGYPRVLDPLLSDLKRLEEDGLFVPCLGKIIKGTVFSVIADNLGAHSVGGFIESFSGSHICRFCVGERSQFQEFEVRTGAFPGRTKEHHKLDIEAAFTSNTHSRGVKRQCTITERLNHFHVTTGYPPDVLHDILEGINNQTVSIQVERQDKLSPSYTTNLVNENVQEFLSQKFPEETGVNLTNQAEFQGTSYSVGMMLAYGSTAGLPDFAEILQIIIVHDTLVFVVKLQSAWYSEHFRCFKLETTRVVKVIEQSQLTQTHTHWLLMQWKAIAWFL</sequence>
<keyword evidence="2" id="KW-1185">Reference proteome</keyword>
<dbReference type="AlphaFoldDB" id="A0AA47MY14"/>